<sequence length="263" mass="29008">MGTPIPNWKNELSSQGQGNVKTYTLSPEELEKIVGKPIPKSHVKPLSFRAKTPTIKEEKPTMAKATKNDYLKLRAEALSRPDAAKKLGITPSSLNAYWLPKWDIRSVEAEEVEIARYKESVKAEPKDEPEPAAPAQVAEVAADITPVTQPEDGPYKPVLTKAEDEAIKWLLTEWDKQSLLHEHAAAPNGWQIGTQAEALNGMSVWLLAQALISGYTVELTPGENLIEMFAESRKVVSDYNQGWRAGARSALKIFGILIDGLVE</sequence>
<evidence type="ECO:0000313" key="3">
    <source>
        <dbReference type="Proteomes" id="UP000308114"/>
    </source>
</evidence>
<evidence type="ECO:0000256" key="1">
    <source>
        <dbReference type="SAM" id="MobiDB-lite"/>
    </source>
</evidence>
<dbReference type="AlphaFoldDB" id="A0A4U2PVB8"/>
<feature type="region of interest" description="Disordered" evidence="1">
    <location>
        <begin position="43"/>
        <end position="63"/>
    </location>
</feature>
<name>A0A4U2PVB8_9BACL</name>
<dbReference type="Proteomes" id="UP000308114">
    <property type="component" value="Unassembled WGS sequence"/>
</dbReference>
<feature type="compositionally biased region" description="Basic and acidic residues" evidence="1">
    <location>
        <begin position="54"/>
        <end position="63"/>
    </location>
</feature>
<gene>
    <name evidence="2" type="ORF">C1I60_14175</name>
</gene>
<evidence type="ECO:0000313" key="2">
    <source>
        <dbReference type="EMBL" id="TKH43437.1"/>
    </source>
</evidence>
<organism evidence="2 3">
    <name type="scientific">Paenibacillus terrae</name>
    <dbReference type="NCBI Taxonomy" id="159743"/>
    <lineage>
        <taxon>Bacteria</taxon>
        <taxon>Bacillati</taxon>
        <taxon>Bacillota</taxon>
        <taxon>Bacilli</taxon>
        <taxon>Bacillales</taxon>
        <taxon>Paenibacillaceae</taxon>
        <taxon>Paenibacillus</taxon>
    </lineage>
</organism>
<dbReference type="EMBL" id="PNXQ01000013">
    <property type="protein sequence ID" value="TKH43437.1"/>
    <property type="molecule type" value="Genomic_DNA"/>
</dbReference>
<dbReference type="RefSeq" id="WP_137062315.1">
    <property type="nucleotide sequence ID" value="NZ_PNXQ01000013.1"/>
</dbReference>
<reference evidence="2 3" key="1">
    <citation type="submission" date="2018-01" db="EMBL/GenBank/DDBJ databases">
        <title>Bacillales members from the olive rhizosphere are effective biological control agents against Verticillium dahliae.</title>
        <authorList>
            <person name="Gomez-Lama C."/>
            <person name="Legarda G."/>
            <person name="Ruano-Rosa D."/>
            <person name="Pizarro-Tobias P."/>
            <person name="Valverde-Corredor A."/>
            <person name="Niqui J.L."/>
            <person name="Trivino J.C."/>
            <person name="Roca A."/>
            <person name="Mercado-Blanco J."/>
        </authorList>
    </citation>
    <scope>NUCLEOTIDE SEQUENCE [LARGE SCALE GENOMIC DNA]</scope>
    <source>
        <strain evidence="2 3">PIC167</strain>
    </source>
</reference>
<comment type="caution">
    <text evidence="2">The sequence shown here is derived from an EMBL/GenBank/DDBJ whole genome shotgun (WGS) entry which is preliminary data.</text>
</comment>
<proteinExistence type="predicted"/>
<accession>A0A4U2PVB8</accession>
<protein>
    <submittedName>
        <fullName evidence="2">Uncharacterized protein</fullName>
    </submittedName>
</protein>